<evidence type="ECO:0000313" key="18">
    <source>
        <dbReference type="EMBL" id="KGO52677.1"/>
    </source>
</evidence>
<evidence type="ECO:0000256" key="1">
    <source>
        <dbReference type="ARBA" id="ARBA00004141"/>
    </source>
</evidence>
<dbReference type="Pfam" id="PF22235">
    <property type="entry name" value="FAS1_thioest_ins"/>
    <property type="match status" value="1"/>
</dbReference>
<feature type="transmembrane region" description="Helical" evidence="15">
    <location>
        <begin position="371"/>
        <end position="394"/>
    </location>
</feature>
<evidence type="ECO:0000313" key="19">
    <source>
        <dbReference type="Proteomes" id="UP000030143"/>
    </source>
</evidence>
<feature type="region of interest" description="Disordered" evidence="14">
    <location>
        <begin position="2869"/>
        <end position="2897"/>
    </location>
</feature>
<evidence type="ECO:0000256" key="3">
    <source>
        <dbReference type="ARBA" id="ARBA00022450"/>
    </source>
</evidence>
<dbReference type="PROSITE" id="PS52004">
    <property type="entry name" value="KS3_2"/>
    <property type="match status" value="1"/>
</dbReference>
<dbReference type="Pfam" id="PF18325">
    <property type="entry name" value="Fas_alpha_ACP"/>
    <property type="match status" value="1"/>
</dbReference>
<feature type="transmembrane region" description="Helical" evidence="15">
    <location>
        <begin position="406"/>
        <end position="429"/>
    </location>
</feature>
<dbReference type="Proteomes" id="UP000030143">
    <property type="component" value="Unassembled WGS sequence"/>
</dbReference>
<feature type="transmembrane region" description="Helical" evidence="15">
    <location>
        <begin position="55"/>
        <end position="76"/>
    </location>
</feature>
<dbReference type="Pfam" id="PF02801">
    <property type="entry name" value="Ketoacyl-synt_C"/>
    <property type="match status" value="1"/>
</dbReference>
<evidence type="ECO:0000256" key="13">
    <source>
        <dbReference type="SAM" id="Coils"/>
    </source>
</evidence>
<dbReference type="GO" id="GO:0008897">
    <property type="term" value="F:holo-[acyl-carrier-protein] synthase activity"/>
    <property type="evidence" value="ECO:0007669"/>
    <property type="project" value="InterPro"/>
</dbReference>
<evidence type="ECO:0000256" key="9">
    <source>
        <dbReference type="ARBA" id="ARBA00023268"/>
    </source>
</evidence>
<evidence type="ECO:0000256" key="5">
    <source>
        <dbReference type="ARBA" id="ARBA00022679"/>
    </source>
</evidence>
<dbReference type="PRINTS" id="PR01483">
    <property type="entry name" value="FASYNTHASE"/>
</dbReference>
<dbReference type="InterPro" id="IPR011701">
    <property type="entry name" value="MFS"/>
</dbReference>
<feature type="transmembrane region" description="Helical" evidence="15">
    <location>
        <begin position="142"/>
        <end position="160"/>
    </location>
</feature>
<dbReference type="Gene3D" id="3.20.20.70">
    <property type="entry name" value="Aldolase class I"/>
    <property type="match status" value="1"/>
</dbReference>
<dbReference type="GO" id="GO:0004318">
    <property type="term" value="F:enoyl-[acyl-carrier-protein] reductase (NADH) activity"/>
    <property type="evidence" value="ECO:0007669"/>
    <property type="project" value="InterPro"/>
</dbReference>
<dbReference type="Pfam" id="PF00109">
    <property type="entry name" value="ketoacyl-synt"/>
    <property type="match status" value="1"/>
</dbReference>
<feature type="transmembrane region" description="Helical" evidence="15">
    <location>
        <begin position="344"/>
        <end position="365"/>
    </location>
</feature>
<gene>
    <name evidence="18" type="ORF">PEX2_083930</name>
</gene>
<dbReference type="InterPro" id="IPR036291">
    <property type="entry name" value="NAD(P)-bd_dom_sf"/>
</dbReference>
<dbReference type="Gene3D" id="3.10.129.10">
    <property type="entry name" value="Hotdog Thioesterase"/>
    <property type="match status" value="1"/>
</dbReference>
<dbReference type="Pfam" id="PF16073">
    <property type="entry name" value="SAT"/>
    <property type="match status" value="1"/>
</dbReference>
<protein>
    <recommendedName>
        <fullName evidence="2">fatty-acyl-CoA synthase system</fullName>
        <ecNumber evidence="2">2.3.1.86</ecNumber>
    </recommendedName>
</protein>
<evidence type="ECO:0000256" key="10">
    <source>
        <dbReference type="ARBA" id="ARBA00033756"/>
    </source>
</evidence>
<dbReference type="GO" id="GO:0016787">
    <property type="term" value="F:hydrolase activity"/>
    <property type="evidence" value="ECO:0007669"/>
    <property type="project" value="UniProtKB-KW"/>
</dbReference>
<feature type="transmembrane region" description="Helical" evidence="15">
    <location>
        <begin position="207"/>
        <end position="227"/>
    </location>
</feature>
<dbReference type="HOGENOM" id="CLU_000114_7_0_1"/>
<feature type="transmembrane region" description="Helical" evidence="15">
    <location>
        <begin position="172"/>
        <end position="195"/>
    </location>
</feature>
<dbReference type="Gene3D" id="3.30.1120.100">
    <property type="match status" value="1"/>
</dbReference>
<proteinExistence type="inferred from homology"/>
<dbReference type="Pfam" id="PF01575">
    <property type="entry name" value="MaoC_dehydratas"/>
    <property type="match status" value="1"/>
</dbReference>
<feature type="domain" description="Ketosynthase family 3 (KS3)" evidence="17">
    <location>
        <begin position="3023"/>
        <end position="3561"/>
    </location>
</feature>
<dbReference type="CDD" id="cd00828">
    <property type="entry name" value="elong_cond_enzymes"/>
    <property type="match status" value="1"/>
</dbReference>
<comment type="catalytic activity">
    <reaction evidence="11">
        <text>acetyl-CoA + n malonyl-CoA + 2n NADPH + 4n H(+) = a long-chain-acyl-CoA + n CoA + n CO2 + 2n NADP(+).</text>
        <dbReference type="EC" id="2.3.1.86"/>
    </reaction>
</comment>
<dbReference type="GO" id="GO:0005835">
    <property type="term" value="C:fatty acid synthase complex"/>
    <property type="evidence" value="ECO:0007669"/>
    <property type="project" value="InterPro"/>
</dbReference>
<dbReference type="GO" id="GO:0016020">
    <property type="term" value="C:membrane"/>
    <property type="evidence" value="ECO:0007669"/>
    <property type="project" value="UniProtKB-SubCell"/>
</dbReference>
<dbReference type="InterPro" id="IPR002539">
    <property type="entry name" value="MaoC-like_dom"/>
</dbReference>
<dbReference type="GO" id="GO:0044550">
    <property type="term" value="P:secondary metabolite biosynthetic process"/>
    <property type="evidence" value="ECO:0007669"/>
    <property type="project" value="UniProtKB-ARBA"/>
</dbReference>
<evidence type="ECO:0000256" key="2">
    <source>
        <dbReference type="ARBA" id="ARBA00012878"/>
    </source>
</evidence>
<keyword evidence="5 12" id="KW-0808">Transferase</keyword>
<dbReference type="InterPro" id="IPR020846">
    <property type="entry name" value="MFS_dom"/>
</dbReference>
<dbReference type="Gene3D" id="3.40.50.720">
    <property type="entry name" value="NAD(P)-binding Rossmann-like Domain"/>
    <property type="match status" value="2"/>
</dbReference>
<dbReference type="Gene3D" id="6.10.140.1410">
    <property type="match status" value="1"/>
</dbReference>
<dbReference type="Gene3D" id="3.30.70.2490">
    <property type="match status" value="1"/>
</dbReference>
<dbReference type="InterPro" id="IPR016035">
    <property type="entry name" value="Acyl_Trfase/lysoPLipase"/>
</dbReference>
<keyword evidence="9" id="KW-0511">Multifunctional enzyme</keyword>
<dbReference type="SUPFAM" id="SSF103473">
    <property type="entry name" value="MFS general substrate transporter"/>
    <property type="match status" value="1"/>
</dbReference>
<dbReference type="FunFam" id="1.20.1250.20:FF:000786">
    <property type="entry name" value="MFS multidrug transporter, putative"/>
    <property type="match status" value="1"/>
</dbReference>
<dbReference type="InterPro" id="IPR036259">
    <property type="entry name" value="MFS_trans_sf"/>
</dbReference>
<feature type="coiled-coil region" evidence="13">
    <location>
        <begin position="3359"/>
        <end position="3405"/>
    </location>
</feature>
<comment type="subunit">
    <text evidence="10">[Alpha(6)beta(6)] hexamers of two multifunctional subunits (alpha and beta).</text>
</comment>
<sequence length="3626" mass="399030">MADALPDDSKLTKTRVLVFFSLATLSLMSALDGTSISVALPIISHELHGSAIETFWTGTSFLLASTVFQPNFAAFSNIFGRKVLIMTALTFFFVGAIIACLAKDFTSLIIGRSFQGVGGGGINAMTEIIITDIIPLRLRGQYFGILSAMWAVGSVTGPILGGGFAQSVNWRWIFYINFPFIGIGGILVLLFLKLVRLPGSVLKKLSGVDFTGTVLFVGSISSFLIPLTWGGVLYSWSSWHTLVPLIVGIVGLITFAVYEAKGTANPIIPVTVFQNRSIIISYVTDILHGMVLWCILYYLPLYYEAVKGYTPIISGVALFPITFTTAPSSVVVGFLITRFGSYRWAIWLGWATSTLGLGIMCLMDINTSVPAWVFLNLVGGLGLGILFPALAFAVQASVDSEHLAIAVALFSFLKSLGQAIGVAIGGVVFQNQMLKNLQQYPALALRAVEYSQDASGLVQVIRDMSDGQDKSDLKQAYADSLRIVWAICCVPVLSFLPPTGGGTLYLGSETPILAVWGGVGFTRLPLKDLRDLYALHKDDLEEFLQRCSQTMRSFASDEGERSTDNVQQDLMEWITDSSRRLPPGHALPAEVSGVVTAILQISRYVIMCRRCRLTPGEMAQSFSAFSGHSVGIVVAAWMAVADSWSSLYDLTNVVMSDIYYGIRQASTIWDQGARVSQSMTTECVRRGEGAPSSMLSVTGLERSKITKAIDEMNIILPEGRTVHLALLNDVDSFVIAGSPEGLVALASRLRTSQSPDVDEANTPLSDRQPRCSLQFVPSHLPFHSPLLQKAATEIRKKPNQHRLRRDQIRVPVWGLDSLLEKDPSLADNLEHCLVEMSLSQPVDWPKTLEPMTGRWQVLDFGPGGSNGIGMVINKMKPGTQTKIYTVCPAERWRTRTQDSPSANLISTLSIGPTSRQYSNVEFVASEISRQEPSNERVASRFMHAMGLPNILVAGMTPTTCDPGLVAAIMNAGFYAELATGGYHDAPSLENAVWALAKSIPPGRLITVNVVYANPQGLSWMIPLLASLVRKGCPIGGLVIGAGVPSAEIAAEYIKVLELSYIGFKPASASAIYQVLEIAKSHPTLPILLQWTGGRAGGHHSFEDFHRPILETYHAICEVSNVLLVAGSGFGDADGSWPYISGEWSSQFGREPMPFDAILLGTCIMTTLEAKTSHDAKQALVNARGVADTEWPSTLKGCTGGVISVISHLGEPMHVLATRGMRLWAELDKTLFTLPKDKMITALHSRREYLISRLNDDYQKVWFGFDYVSNKAVDLADMTYFDVLRRLLELLHPDTRGDWTFPSYQKIFNAFLERIMERFGGVPLDSSITPQEKLDAVASAIPHLAFHFLSLEDTHYFVDLCQQKRQKPVPFIPVLDLEFPVWFKKDPLWQSENLDATYHRDAGRVCILCGPVAVQHCKEANLPVSTLLRQIHHGYLAKGPRLTPPAAWLDDKHDLSHALEALHVNLTDDVIQHPDRSLDAVSSERWLLLLGSQLGEWGRRLFGAQKLVSHGQSYENPVRRIFSARPGILVRLLEKAKDGYCGAEICDRATGLVDARVSINGSTITAAILARCSLGGHLRELSFQFLYDPSCSYAPIVEITEGRTQRILDFYHSVLFGPTMIRSKEVKPHFMQHSSLTVSKSHVLAWMRAVDGRELDAADPLGPNGEVPIEYATILTLMDQWRHLFTWDWDISKLLHQRTMVEMREGHRMLAVGDEVRVTTQIRALHNRDSGIEVVFDVKYEREGASIMDCIQQIMMLGQRAAESECSDSGEPTTWILPLRSESDVQAIQAKPWFSLIDGNESLNVGQTLIFEIKRETRLQDGSSVASTTGDVWLQEPKHLCGKVKLMCKATHPDVVADFMKREASRTGEPLRLPPQTGMTFQINPPDNSIEYAVAGGDYNPIHTIPTFSRFSGFEVPVYHGNHTIALVLQLIRREIPGANVMTLRKYDVTFSAVVFPREKLTVLVKHVAMDEGRIILSISAQREGSEETVLAAEVVLDPPTTTLLFTGQGSQFQGMGLDMIAESRACRRVWAEADAHQFSSPVQWISTQDSLLNGDPDGRFIEIGPADTLMSMLKKTFAQGSNDATGEQNAEFLTFMEEIARVHKVPDMVLEEPTLPSQDIGVSGTEAVEPVKADEPIKAAIATNTEVSVGTTGQISEIDDVPPLASEALLAIVASALKASRASIDTANSIKLLARGRSALQNEIIGNLVTEFEQLPDAVEEIPLVELSQDLQRSFSGKLGIYLNEWLGKKISAKLAPGFTLSKLRNHLRDSFGLKEGHQNSFFLTADFDEITTRLPDDGKSWDAVNRWTHLYMKERGLEHALTQAVTEDRSQPAMQQDTTSPQLARFGQDLAHLMAKHFTPPESGTETETKLQQKQEHDRKIEHKIDQLSKELGPEFISGVEPYFCPELVHRYQSSWNWAVQGLYVTLSKIITGSTEMSGQQELQEWIKKSSDRLQSRSTDRLRRCAQYLHHKWEQLPQTPERDGCLLLLRPLVEDIESPSSGSGSTRRDEDYVDGDSSDSPSSYSSLPNKEAFTPSDSSLSIVQSPIRVSVKDQNGAWTTDIDLTNRLHEVETSPHLKPMTGTVLVIGAGKQSIGFVLVKQLLRAGSRVALCTTRMTPSTRRLYSRVYAEEARAGAELVLLPFNQGSVQDITKLIDYIHSDMGWEVDHLVPFAAISEIGKTLEDLDSQSELAHRIMLTNTLRLIGAIVSSKRDRHVLNHSTQVLLPLSPNHGQIGGDGLYAESKLGLEALLNKWSSEQWSDAVSLCGVQIGWTRGTGLMEANDILANDIERLGVRTFAADEMASLLIMVMEPALFEACSVQPLLCDFSGGLQTLPDLKACMDSARLRIQTDATIKQRIQQEILHDQISSKADTQLNKPPAPQEPRARPRNDYPELPECYNEQVPPDLYRLEGLVDLDSMVVITGFAEIGPMGSSRTRWEMEAEGVFSMEGCIELAWMTGMIKYERHRLHNGNNVGAGWIECESGEPISDIDVKSKLEGKIRKHTGIRILDLDDHCNPNPRLRNMLHEVGTQEELPPFECSSQAAEGFKARHGDAVEILQDDGTTATVKIRRGASIFIPKALNTDYFVGAQIPTGWDPAIYGIPPEILAQADRPSLFALVCTAEAFLGAGITDVYELYKYIHVSEVGNCISSGSGGLTAFQALHEHRMLGREVQQDILSEIFIGTAGAWVNLLLLSASGPLKTAAGTCASSLESVDTACELISSGRSKACIAGGYEVFTRPIYYEFGNMTAIINSAQDSKRGREPSEMSRPFTSTRNGFVLSEGIGLQVLTSASLALEMGLPIYGVVAMSHMAADKIGRSIPAPGQGILTAAKQTGAPGLSMNPTLRAKRIRTSLGHIERQAQADMDALREEISFMESRGEPVCAEAMEARLRELQEEVAFEKKTVLRELGNNYWRNKPNISPIAGGLSVFGLSVDDITFVSMHGTATKLNDKNECATLEAQMQHLGRHPGNPMYTIAQKSVVGHGLGASGSWALNGALQALHSGIIPGNRNADDIDPVLQDFEGLLLTNENIKLRPSDMKAFCVESFGFGQKSAQVIVVHPRYLYSAISEKSYQDYRKKQIGRARIAARELDRGLHGQGMFKAKEETPYVGDEHAFLLNPLARTQ</sequence>
<comment type="caution">
    <text evidence="18">The sequence shown here is derived from an EMBL/GenBank/DDBJ whole genome shotgun (WGS) entry which is preliminary data.</text>
</comment>
<keyword evidence="15" id="KW-1133">Transmembrane helix</keyword>
<keyword evidence="19" id="KW-1185">Reference proteome</keyword>
<dbReference type="InterPro" id="IPR013785">
    <property type="entry name" value="Aldolase_TIM"/>
</dbReference>
<dbReference type="Gene3D" id="3.40.366.10">
    <property type="entry name" value="Malonyl-Coenzyme A Acyl Carrier Protein, domain 2"/>
    <property type="match status" value="2"/>
</dbReference>
<dbReference type="InterPro" id="IPR041550">
    <property type="entry name" value="FASI_helical"/>
</dbReference>
<keyword evidence="13" id="KW-0175">Coiled coil</keyword>
<dbReference type="CDD" id="cd17502">
    <property type="entry name" value="MFS_Azr1_MDR_like"/>
    <property type="match status" value="1"/>
</dbReference>
<dbReference type="SUPFAM" id="SSF54637">
    <property type="entry name" value="Thioesterase/thiol ester dehydrase-isomerase"/>
    <property type="match status" value="1"/>
</dbReference>
<feature type="transmembrane region" description="Helical" evidence="15">
    <location>
        <begin position="312"/>
        <end position="337"/>
    </location>
</feature>
<keyword evidence="15" id="KW-0812">Transmembrane</keyword>
<dbReference type="Pfam" id="PF17951">
    <property type="entry name" value="FAS_meander"/>
    <property type="match status" value="1"/>
</dbReference>
<dbReference type="RefSeq" id="XP_016595395.1">
    <property type="nucleotide sequence ID" value="XM_016745663.1"/>
</dbReference>
<dbReference type="Gene3D" id="1.20.1720.10">
    <property type="entry name" value="Multidrug resistance protein D"/>
    <property type="match status" value="1"/>
</dbReference>
<dbReference type="GO" id="GO:0019171">
    <property type="term" value="F:(3R)-hydroxyacyl-[acyl-carrier-protein] dehydratase activity"/>
    <property type="evidence" value="ECO:0007669"/>
    <property type="project" value="InterPro"/>
</dbReference>
<name>A0A0A2JBA2_PENEN</name>
<evidence type="ECO:0000256" key="4">
    <source>
        <dbReference type="ARBA" id="ARBA00022553"/>
    </source>
</evidence>
<comment type="subcellular location">
    <subcellularLocation>
        <location evidence="1">Membrane</location>
        <topology evidence="1">Multi-pass membrane protein</topology>
    </subcellularLocation>
</comment>
<dbReference type="EC" id="2.3.1.86" evidence="2"/>
<dbReference type="Pfam" id="PF07690">
    <property type="entry name" value="MFS_1"/>
    <property type="match status" value="1"/>
</dbReference>
<dbReference type="Gene3D" id="3.40.47.10">
    <property type="match status" value="1"/>
</dbReference>
<evidence type="ECO:0000259" key="16">
    <source>
        <dbReference type="PROSITE" id="PS50850"/>
    </source>
</evidence>
<dbReference type="GO" id="GO:0004321">
    <property type="term" value="F:fatty-acyl-CoA synthase activity"/>
    <property type="evidence" value="ECO:0007669"/>
    <property type="project" value="UniProtKB-EC"/>
</dbReference>
<evidence type="ECO:0000256" key="6">
    <source>
        <dbReference type="ARBA" id="ARBA00022801"/>
    </source>
</evidence>
<dbReference type="Pfam" id="PF08354">
    <property type="entry name" value="Fas1-AflB-like_hel"/>
    <property type="match status" value="1"/>
</dbReference>
<dbReference type="Gene3D" id="1.20.1250.20">
    <property type="entry name" value="MFS general substrate transporter like domains"/>
    <property type="match status" value="1"/>
</dbReference>
<comment type="similarity">
    <text evidence="12">Belongs to the thiolase-like superfamily. Beta-ketoacyl-ACP synthases family.</text>
</comment>
<dbReference type="InterPro" id="IPR040899">
    <property type="entry name" value="Fas_alpha_ACP"/>
</dbReference>
<keyword evidence="3" id="KW-0596">Phosphopantetheine</keyword>
<dbReference type="STRING" id="27334.A0A0A2JBA2"/>
<feature type="domain" description="Major facilitator superfamily (MFS) profile" evidence="16">
    <location>
        <begin position="18"/>
        <end position="456"/>
    </location>
</feature>
<feature type="region of interest" description="Disordered" evidence="14">
    <location>
        <begin position="2498"/>
        <end position="2538"/>
    </location>
</feature>
<dbReference type="SMART" id="SM00825">
    <property type="entry name" value="PKS_KS"/>
    <property type="match status" value="1"/>
</dbReference>
<keyword evidence="15" id="KW-0472">Membrane</keyword>
<dbReference type="InterPro" id="IPR050830">
    <property type="entry name" value="Fungal_FAS"/>
</dbReference>
<accession>A0A0A2JBA2</accession>
<evidence type="ECO:0000256" key="12">
    <source>
        <dbReference type="RuleBase" id="RU003694"/>
    </source>
</evidence>
<dbReference type="Gene3D" id="3.90.25.70">
    <property type="match status" value="1"/>
</dbReference>
<dbReference type="InterPro" id="IPR020841">
    <property type="entry name" value="PKS_Beta-ketoAc_synthase_dom"/>
</dbReference>
<dbReference type="GeneID" id="27681083"/>
<dbReference type="Gene3D" id="1.20.930.70">
    <property type="match status" value="1"/>
</dbReference>
<evidence type="ECO:0000256" key="11">
    <source>
        <dbReference type="ARBA" id="ARBA00048237"/>
    </source>
</evidence>
<dbReference type="InterPro" id="IPR029069">
    <property type="entry name" value="HotDog_dom_sf"/>
</dbReference>
<dbReference type="InterPro" id="IPR013565">
    <property type="entry name" value="Fas1/AflB-like_central"/>
</dbReference>
<evidence type="ECO:0000256" key="15">
    <source>
        <dbReference type="SAM" id="Phobius"/>
    </source>
</evidence>
<dbReference type="SUPFAM" id="SSF52151">
    <property type="entry name" value="FabD/lysophospholipase-like"/>
    <property type="match status" value="1"/>
</dbReference>
<keyword evidence="8" id="KW-0560">Oxidoreductase</keyword>
<evidence type="ECO:0000256" key="8">
    <source>
        <dbReference type="ARBA" id="ARBA00023002"/>
    </source>
</evidence>
<evidence type="ECO:0000259" key="17">
    <source>
        <dbReference type="PROSITE" id="PS52004"/>
    </source>
</evidence>
<dbReference type="GO" id="GO:0022857">
    <property type="term" value="F:transmembrane transporter activity"/>
    <property type="evidence" value="ECO:0007669"/>
    <property type="project" value="InterPro"/>
</dbReference>
<reference evidence="18 19" key="1">
    <citation type="journal article" date="2015" name="Mol. Plant Microbe Interact.">
        <title>Genome, transcriptome, and functional analyses of Penicillium expansum provide new insights into secondary metabolism and pathogenicity.</title>
        <authorList>
            <person name="Ballester A.R."/>
            <person name="Marcet-Houben M."/>
            <person name="Levin E."/>
            <person name="Sela N."/>
            <person name="Selma-Lazaro C."/>
            <person name="Carmona L."/>
            <person name="Wisniewski M."/>
            <person name="Droby S."/>
            <person name="Gonzalez-Candelas L."/>
            <person name="Gabaldon T."/>
        </authorList>
    </citation>
    <scope>NUCLEOTIDE SEQUENCE [LARGE SCALE GENOMIC DNA]</scope>
    <source>
        <strain evidence="18 19">MD-8</strain>
    </source>
</reference>
<dbReference type="InterPro" id="IPR047224">
    <property type="entry name" value="FAS_alpha_su_C"/>
</dbReference>
<dbReference type="InterPro" id="IPR001227">
    <property type="entry name" value="Ac_transferase_dom_sf"/>
</dbReference>
<dbReference type="FunFam" id="1.20.1720.10:FF:000018">
    <property type="entry name" value="Putative MFS multidrug transporter"/>
    <property type="match status" value="1"/>
</dbReference>
<dbReference type="Gene3D" id="3.30.70.3320">
    <property type="match status" value="1"/>
</dbReference>
<feature type="transmembrane region" description="Helical" evidence="15">
    <location>
        <begin position="108"/>
        <end position="130"/>
    </location>
</feature>
<dbReference type="EMBL" id="JQFZ01000260">
    <property type="protein sequence ID" value="KGO52677.1"/>
    <property type="molecule type" value="Genomic_DNA"/>
</dbReference>
<feature type="transmembrane region" description="Helical" evidence="15">
    <location>
        <begin position="239"/>
        <end position="258"/>
    </location>
</feature>
<dbReference type="GO" id="GO:0006633">
    <property type="term" value="P:fatty acid biosynthetic process"/>
    <property type="evidence" value="ECO:0007669"/>
    <property type="project" value="InterPro"/>
</dbReference>
<feature type="transmembrane region" description="Helical" evidence="15">
    <location>
        <begin position="279"/>
        <end position="300"/>
    </location>
</feature>
<organism evidence="18 19">
    <name type="scientific">Penicillium expansum</name>
    <name type="common">Blue mold rot fungus</name>
    <dbReference type="NCBI Taxonomy" id="27334"/>
    <lineage>
        <taxon>Eukaryota</taxon>
        <taxon>Fungi</taxon>
        <taxon>Dikarya</taxon>
        <taxon>Ascomycota</taxon>
        <taxon>Pezizomycotina</taxon>
        <taxon>Eurotiomycetes</taxon>
        <taxon>Eurotiomycetidae</taxon>
        <taxon>Eurotiales</taxon>
        <taxon>Aspergillaceae</taxon>
        <taxon>Penicillium</taxon>
    </lineage>
</organism>
<dbReference type="Pfam" id="PF18314">
    <property type="entry name" value="FAS_I_H"/>
    <property type="match status" value="1"/>
</dbReference>
<dbReference type="PROSITE" id="PS50850">
    <property type="entry name" value="MFS"/>
    <property type="match status" value="1"/>
</dbReference>
<keyword evidence="7" id="KW-0521">NADP</keyword>
<dbReference type="InterPro" id="IPR014030">
    <property type="entry name" value="Ketoacyl_synth_N"/>
</dbReference>
<evidence type="ECO:0000256" key="7">
    <source>
        <dbReference type="ARBA" id="ARBA00022857"/>
    </source>
</evidence>
<dbReference type="InterPro" id="IPR040883">
    <property type="entry name" value="FAS_meander"/>
</dbReference>
<dbReference type="InterPro" id="IPR014031">
    <property type="entry name" value="Ketoacyl_synth_C"/>
</dbReference>
<dbReference type="VEuPathDB" id="FungiDB:PEXP_095510"/>
<dbReference type="PANTHER" id="PTHR10982">
    <property type="entry name" value="MALONYL COA-ACYL CARRIER PROTEIN TRANSACYLASE"/>
    <property type="match status" value="1"/>
</dbReference>
<dbReference type="SUPFAM" id="SSF51735">
    <property type="entry name" value="NAD(P)-binding Rossmann-fold domains"/>
    <property type="match status" value="1"/>
</dbReference>
<dbReference type="Gene3D" id="2.40.128.700">
    <property type="match status" value="1"/>
</dbReference>
<keyword evidence="6 18" id="KW-0378">Hydrolase</keyword>
<feature type="transmembrane region" description="Helical" evidence="15">
    <location>
        <begin position="83"/>
        <end position="102"/>
    </location>
</feature>
<dbReference type="InterPro" id="IPR003965">
    <property type="entry name" value="Fatty_acid_synthase"/>
</dbReference>
<dbReference type="SUPFAM" id="SSF53901">
    <property type="entry name" value="Thiolase-like"/>
    <property type="match status" value="2"/>
</dbReference>
<dbReference type="PANTHER" id="PTHR10982:SF21">
    <property type="entry name" value="FATTY ACID SYNTHASE SUBUNIT BETA"/>
    <property type="match status" value="1"/>
</dbReference>
<dbReference type="InterPro" id="IPR032088">
    <property type="entry name" value="SAT"/>
</dbReference>
<dbReference type="InterPro" id="IPR016039">
    <property type="entry name" value="Thiolase-like"/>
</dbReference>
<dbReference type="GO" id="GO:0004312">
    <property type="term" value="F:fatty acid synthase activity"/>
    <property type="evidence" value="ECO:0007669"/>
    <property type="project" value="InterPro"/>
</dbReference>
<keyword evidence="4" id="KW-0597">Phosphoprotein</keyword>
<evidence type="ECO:0000256" key="14">
    <source>
        <dbReference type="SAM" id="MobiDB-lite"/>
    </source>
</evidence>